<dbReference type="GeneID" id="28736787"/>
<name>A0A0N1NYG2_9EURO</name>
<organism evidence="2 3">
    <name type="scientific">Cyphellophora attinorum</name>
    <dbReference type="NCBI Taxonomy" id="1664694"/>
    <lineage>
        <taxon>Eukaryota</taxon>
        <taxon>Fungi</taxon>
        <taxon>Dikarya</taxon>
        <taxon>Ascomycota</taxon>
        <taxon>Pezizomycotina</taxon>
        <taxon>Eurotiomycetes</taxon>
        <taxon>Chaetothyriomycetidae</taxon>
        <taxon>Chaetothyriales</taxon>
        <taxon>Cyphellophoraceae</taxon>
        <taxon>Cyphellophora</taxon>
    </lineage>
</organism>
<keyword evidence="3" id="KW-1185">Reference proteome</keyword>
<accession>A0A0N1NYG2</accession>
<proteinExistence type="predicted"/>
<comment type="caution">
    <text evidence="2">The sequence shown here is derived from an EMBL/GenBank/DDBJ whole genome shotgun (WGS) entry which is preliminary data.</text>
</comment>
<dbReference type="InterPro" id="IPR054722">
    <property type="entry name" value="PolX-like_BBD"/>
</dbReference>
<evidence type="ECO:0000313" key="3">
    <source>
        <dbReference type="Proteomes" id="UP000038010"/>
    </source>
</evidence>
<dbReference type="EMBL" id="LFJN01000038">
    <property type="protein sequence ID" value="KPI35654.1"/>
    <property type="molecule type" value="Genomic_DNA"/>
</dbReference>
<reference evidence="2 3" key="1">
    <citation type="submission" date="2015-06" db="EMBL/GenBank/DDBJ databases">
        <title>Draft genome of the ant-associated black yeast Phialophora attae CBS 131958.</title>
        <authorList>
            <person name="Moreno L.F."/>
            <person name="Stielow B.J."/>
            <person name="de Hoog S."/>
            <person name="Vicente V.A."/>
            <person name="Weiss V.A."/>
            <person name="de Vries M."/>
            <person name="Cruz L.M."/>
            <person name="Souza E.M."/>
        </authorList>
    </citation>
    <scope>NUCLEOTIDE SEQUENCE [LARGE SCALE GENOMIC DNA]</scope>
    <source>
        <strain evidence="2 3">CBS 131958</strain>
    </source>
</reference>
<gene>
    <name evidence="2" type="ORF">AB675_4748</name>
</gene>
<sequence>MAMTGYIDVVRASTFNTADWVTSVGVVNPDWIWLANANVHVAASRGWFKTYTAFKSKVKTSPRRNSSSFRDVVGIGTVEISVQRDPKLTGRGSQSVLVFEDVLHVPGFVCNVLGSPLAHRDSDYVISISAPISKPNLRIMDLNNQKLAYFEEKTNLDVLKLGHIPNGIRLSPSKLRDDVGYHIELAWDESEKRRWMRLKNAPYTAEEKAYLKKGWRDEFHFLQLYQLSIYDEDDREEGRAILRAFKEQDDWDAVAQEEEKLLTNTDVGADHDFTPGEINALRILRTLHDDLLSQIVRRRRS</sequence>
<dbReference type="Proteomes" id="UP000038010">
    <property type="component" value="Unassembled WGS sequence"/>
</dbReference>
<evidence type="ECO:0000259" key="1">
    <source>
        <dbReference type="Pfam" id="PF22936"/>
    </source>
</evidence>
<dbReference type="AlphaFoldDB" id="A0A0N1NYG2"/>
<protein>
    <recommendedName>
        <fullName evidence="1">Retrovirus-related Pol polyprotein from transposon TNT 1-94-like beta-barrel domain-containing protein</fullName>
    </recommendedName>
</protein>
<dbReference type="PANTHER" id="PTHR40628">
    <property type="entry name" value="CHROMO DOMAIN-CONTAINING PROTEIN"/>
    <property type="match status" value="1"/>
</dbReference>
<feature type="domain" description="Retrovirus-related Pol polyprotein from transposon TNT 1-94-like beta-barrel" evidence="1">
    <location>
        <begin position="36"/>
        <end position="113"/>
    </location>
</feature>
<evidence type="ECO:0000313" key="2">
    <source>
        <dbReference type="EMBL" id="KPI35654.1"/>
    </source>
</evidence>
<dbReference type="VEuPathDB" id="FungiDB:AB675_4748"/>
<dbReference type="Pfam" id="PF22936">
    <property type="entry name" value="Pol_BBD"/>
    <property type="match status" value="1"/>
</dbReference>
<dbReference type="PANTHER" id="PTHR40628:SF1">
    <property type="entry name" value="CHROMO DOMAIN-CONTAINING PROTEIN"/>
    <property type="match status" value="1"/>
</dbReference>
<dbReference type="OrthoDB" id="4161155at2759"/>
<dbReference type="RefSeq" id="XP_017995617.1">
    <property type="nucleotide sequence ID" value="XM_018144908.1"/>
</dbReference>